<dbReference type="PROSITE" id="PS00028">
    <property type="entry name" value="ZINC_FINGER_C2H2_1"/>
    <property type="match status" value="1"/>
</dbReference>
<dbReference type="InterPro" id="IPR036236">
    <property type="entry name" value="Znf_C2H2_sf"/>
</dbReference>
<dbReference type="AlphaFoldDB" id="A0A128A3K2"/>
<dbReference type="SUPFAM" id="SSF57667">
    <property type="entry name" value="beta-beta-alpha zinc fingers"/>
    <property type="match status" value="1"/>
</dbReference>
<reference evidence="3" key="1">
    <citation type="submission" date="2015-10" db="EMBL/GenBank/DDBJ databases">
        <authorList>
            <person name="Lehtovirta-Morley L.E."/>
            <person name="Vieille C."/>
        </authorList>
    </citation>
    <scope>NUCLEOTIDE SEQUENCE [LARGE SCALE GENOMIC DNA]</scope>
</reference>
<dbReference type="KEGG" id="ndv:NDEV_1142"/>
<dbReference type="Proteomes" id="UP000196239">
    <property type="component" value="Chromosome 1"/>
</dbReference>
<organism evidence="2 3">
    <name type="scientific">Nitrosotalea devaniterrae</name>
    <dbReference type="NCBI Taxonomy" id="1078905"/>
    <lineage>
        <taxon>Archaea</taxon>
        <taxon>Nitrososphaerota</taxon>
        <taxon>Nitrososphaeria</taxon>
        <taxon>Nitrosotaleales</taxon>
        <taxon>Nitrosotaleaceae</taxon>
        <taxon>Nitrosotalea</taxon>
    </lineage>
</organism>
<name>A0A128A3K2_9ARCH</name>
<dbReference type="InterPro" id="IPR013087">
    <property type="entry name" value="Znf_C2H2_type"/>
</dbReference>
<dbReference type="EMBL" id="LN890280">
    <property type="protein sequence ID" value="CUR51907.1"/>
    <property type="molecule type" value="Genomic_DNA"/>
</dbReference>
<feature type="domain" description="C2H2-type" evidence="1">
    <location>
        <begin position="25"/>
        <end position="47"/>
    </location>
</feature>
<evidence type="ECO:0000313" key="2">
    <source>
        <dbReference type="EMBL" id="CUR51907.1"/>
    </source>
</evidence>
<evidence type="ECO:0000313" key="3">
    <source>
        <dbReference type="Proteomes" id="UP000196239"/>
    </source>
</evidence>
<proteinExistence type="predicted"/>
<gene>
    <name evidence="2" type="ORF">NDEV_1142</name>
</gene>
<accession>A0A128A3K2</accession>
<sequence>MNKLCTRLKYEKYVLDAMSMTAWHCYRCNLTFKDKTHVDMHKEIARHDARQVEIAQ</sequence>
<evidence type="ECO:0000259" key="1">
    <source>
        <dbReference type="PROSITE" id="PS00028"/>
    </source>
</evidence>
<keyword evidence="3" id="KW-1185">Reference proteome</keyword>
<protein>
    <recommendedName>
        <fullName evidence="1">C2H2-type domain-containing protein</fullName>
    </recommendedName>
</protein>